<evidence type="ECO:0000313" key="2">
    <source>
        <dbReference type="Proteomes" id="UP000703269"/>
    </source>
</evidence>
<evidence type="ECO:0000313" key="1">
    <source>
        <dbReference type="EMBL" id="GJE84294.1"/>
    </source>
</evidence>
<accession>A0A9P3L7A3</accession>
<comment type="caution">
    <text evidence="1">The sequence shown here is derived from an EMBL/GenBank/DDBJ whole genome shotgun (WGS) entry which is preliminary data.</text>
</comment>
<dbReference type="Proteomes" id="UP000703269">
    <property type="component" value="Unassembled WGS sequence"/>
</dbReference>
<dbReference type="EMBL" id="BPQB01000001">
    <property type="protein sequence ID" value="GJE84294.1"/>
    <property type="molecule type" value="Genomic_DNA"/>
</dbReference>
<proteinExistence type="predicted"/>
<protein>
    <submittedName>
        <fullName evidence="1">Uncharacterized protein</fullName>
    </submittedName>
</protein>
<organism evidence="1 2">
    <name type="scientific">Phanerochaete sordida</name>
    <dbReference type="NCBI Taxonomy" id="48140"/>
    <lineage>
        <taxon>Eukaryota</taxon>
        <taxon>Fungi</taxon>
        <taxon>Dikarya</taxon>
        <taxon>Basidiomycota</taxon>
        <taxon>Agaricomycotina</taxon>
        <taxon>Agaricomycetes</taxon>
        <taxon>Polyporales</taxon>
        <taxon>Phanerochaetaceae</taxon>
        <taxon>Phanerochaete</taxon>
    </lineage>
</organism>
<keyword evidence="2" id="KW-1185">Reference proteome</keyword>
<name>A0A9P3L7A3_9APHY</name>
<dbReference type="AlphaFoldDB" id="A0A9P3L7A3"/>
<reference evidence="1 2" key="1">
    <citation type="submission" date="2021-08" db="EMBL/GenBank/DDBJ databases">
        <title>Draft Genome Sequence of Phanerochaete sordida strain YK-624.</title>
        <authorList>
            <person name="Mori T."/>
            <person name="Dohra H."/>
            <person name="Suzuki T."/>
            <person name="Kawagishi H."/>
            <person name="Hirai H."/>
        </authorList>
    </citation>
    <scope>NUCLEOTIDE SEQUENCE [LARGE SCALE GENOMIC DNA]</scope>
    <source>
        <strain evidence="1 2">YK-624</strain>
    </source>
</reference>
<sequence length="85" mass="9576">MKKTAMSLDARESAVQVAPSHLVPGKPARVLPTGTFSLGLRDRHKPLQNIASWIHGVINTQRSILKWPIVAHWRRLFFCAHASNR</sequence>
<gene>
    <name evidence="1" type="ORF">PsYK624_003700</name>
</gene>